<dbReference type="RefSeq" id="XP_007398619.1">
    <property type="nucleotide sequence ID" value="XM_007398557.1"/>
</dbReference>
<dbReference type="PROSITE" id="PS51987">
    <property type="entry name" value="GS_CATALYTIC"/>
    <property type="match status" value="1"/>
</dbReference>
<dbReference type="Gene3D" id="3.30.590.10">
    <property type="entry name" value="Glutamine synthetase/guanido kinase, catalytic domain"/>
    <property type="match status" value="1"/>
</dbReference>
<evidence type="ECO:0000256" key="3">
    <source>
        <dbReference type="PROSITE-ProRule" id="PRU01331"/>
    </source>
</evidence>
<organism evidence="6 7">
    <name type="scientific">Phanerochaete carnosa (strain HHB-10118-sp)</name>
    <name type="common">White-rot fungus</name>
    <name type="synonym">Peniophora carnosa</name>
    <dbReference type="NCBI Taxonomy" id="650164"/>
    <lineage>
        <taxon>Eukaryota</taxon>
        <taxon>Fungi</taxon>
        <taxon>Dikarya</taxon>
        <taxon>Basidiomycota</taxon>
        <taxon>Agaricomycotina</taxon>
        <taxon>Agaricomycetes</taxon>
        <taxon>Polyporales</taxon>
        <taxon>Phanerochaetaceae</taxon>
        <taxon>Phanerochaete</taxon>
    </lineage>
</organism>
<dbReference type="PANTHER" id="PTHR43785:SF2">
    <property type="entry name" value="TYPE-1 GLUTAMINE SYNTHETASE 1"/>
    <property type="match status" value="1"/>
</dbReference>
<dbReference type="EMBL" id="JH930475">
    <property type="protein sequence ID" value="EKM52265.1"/>
    <property type="molecule type" value="Genomic_DNA"/>
</dbReference>
<dbReference type="AlphaFoldDB" id="K5VZK5"/>
<evidence type="ECO:0000256" key="2">
    <source>
        <dbReference type="ARBA" id="ARBA00022598"/>
    </source>
</evidence>
<dbReference type="SUPFAM" id="SSF55931">
    <property type="entry name" value="Glutamine synthetase/guanido kinase"/>
    <property type="match status" value="1"/>
</dbReference>
<dbReference type="PANTHER" id="PTHR43785">
    <property type="entry name" value="GAMMA-GLUTAMYLPUTRESCINE SYNTHETASE"/>
    <property type="match status" value="1"/>
</dbReference>
<dbReference type="Gene3D" id="3.10.20.70">
    <property type="entry name" value="Glutamine synthetase, N-terminal domain"/>
    <property type="match status" value="1"/>
</dbReference>
<dbReference type="OrthoDB" id="3364440at2759"/>
<dbReference type="KEGG" id="pco:PHACADRAFT_260518"/>
<dbReference type="HOGENOM" id="CLU_017290_6_1_1"/>
<name>K5VZK5_PHACS</name>
<dbReference type="InterPro" id="IPR036651">
    <property type="entry name" value="Gln_synt_N_sf"/>
</dbReference>
<dbReference type="GO" id="GO:0004356">
    <property type="term" value="F:glutamine synthetase activity"/>
    <property type="evidence" value="ECO:0007669"/>
    <property type="project" value="InterPro"/>
</dbReference>
<dbReference type="GO" id="GO:0006542">
    <property type="term" value="P:glutamine biosynthetic process"/>
    <property type="evidence" value="ECO:0007669"/>
    <property type="project" value="InterPro"/>
</dbReference>
<reference evidence="6 7" key="1">
    <citation type="journal article" date="2012" name="BMC Genomics">
        <title>Comparative genomics of the white-rot fungi, Phanerochaete carnosa and P. chrysosporium, to elucidate the genetic basis of the distinct wood types they colonize.</title>
        <authorList>
            <person name="Suzuki H."/>
            <person name="MacDonald J."/>
            <person name="Syed K."/>
            <person name="Salamov A."/>
            <person name="Hori C."/>
            <person name="Aerts A."/>
            <person name="Henrissat B."/>
            <person name="Wiebenga A."/>
            <person name="vanKuyk P.A."/>
            <person name="Barry K."/>
            <person name="Lindquist E."/>
            <person name="LaButti K."/>
            <person name="Lapidus A."/>
            <person name="Lucas S."/>
            <person name="Coutinho P."/>
            <person name="Gong Y."/>
            <person name="Samejima M."/>
            <person name="Mahadevan R."/>
            <person name="Abou-Zaid M."/>
            <person name="de Vries R.P."/>
            <person name="Igarashi K."/>
            <person name="Yadav J.S."/>
            <person name="Grigoriev I.V."/>
            <person name="Master E.R."/>
        </authorList>
    </citation>
    <scope>NUCLEOTIDE SEQUENCE [LARGE SCALE GENOMIC DNA]</scope>
    <source>
        <strain evidence="6 7">HHB-10118-sp</strain>
    </source>
</reference>
<evidence type="ECO:0000313" key="6">
    <source>
        <dbReference type="EMBL" id="EKM52265.1"/>
    </source>
</evidence>
<evidence type="ECO:0000256" key="1">
    <source>
        <dbReference type="ARBA" id="ARBA00021364"/>
    </source>
</evidence>
<evidence type="ECO:0000259" key="5">
    <source>
        <dbReference type="PROSITE" id="PS51987"/>
    </source>
</evidence>
<dbReference type="STRING" id="650164.K5VZK5"/>
<feature type="domain" description="GS catalytic" evidence="5">
    <location>
        <begin position="137"/>
        <end position="480"/>
    </location>
</feature>
<dbReference type="SMART" id="SM01230">
    <property type="entry name" value="Gln-synt_C"/>
    <property type="match status" value="1"/>
</dbReference>
<dbReference type="InterPro" id="IPR014746">
    <property type="entry name" value="Gln_synth/guanido_kin_cat_dom"/>
</dbReference>
<gene>
    <name evidence="6" type="ORF">PHACADRAFT_260518</name>
</gene>
<dbReference type="Proteomes" id="UP000008370">
    <property type="component" value="Unassembled WGS sequence"/>
</dbReference>
<dbReference type="InterPro" id="IPR008146">
    <property type="entry name" value="Gln_synth_cat_dom"/>
</dbReference>
<keyword evidence="7" id="KW-1185">Reference proteome</keyword>
<keyword evidence="2" id="KW-0436">Ligase</keyword>
<evidence type="ECO:0000256" key="4">
    <source>
        <dbReference type="RuleBase" id="RU000384"/>
    </source>
</evidence>
<protein>
    <recommendedName>
        <fullName evidence="1">Glutamine synthetase</fullName>
    </recommendedName>
</protein>
<accession>K5VZK5</accession>
<sequence>MPVEHAFGVVYTPSNVDSYGRQSPPLTEEYLDRHGVQFIRITWVDWINNIRYRVIPRPYFKKLLESARPGVSITKAVFGLVALALAPGFTGTGEYHYVLDLSSFKLAPYEPGHATVFGFFQYKVPDPEHGLVVPYCPRTLLKRIVKRAQDEAGASYLVGFESEFILLNATKSQIVPVNEADWSVSSKMPSGAVETTVMQEIAVKLAEAGIELQMYHAEAAPGQYEVVTGPLPPLEAADALVSTRETIHNVASKYGLRATFAPRLYSTSTGSAAHAHISVHKAGPNKAPTRADDDLGPTMTQAERSFLQGVLTHASALCALTLPTRYSYARVVDGVWSGGTYVSWGTEQREAPVRLTGAQGQHHFEVRFIDGTASPHLALAGVLAAGSEALVRGALLTSRDCATPVALMSEEQRAAHGVQNAGRLPLTLEQARKNLAADKELGAVFGDDFVEKYNGVNALLEKILTADTEEATVTKLVNFY</sequence>
<dbReference type="Pfam" id="PF00120">
    <property type="entry name" value="Gln-synt_C"/>
    <property type="match status" value="1"/>
</dbReference>
<dbReference type="GeneID" id="18917755"/>
<comment type="similarity">
    <text evidence="3 4">Belongs to the glutamine synthetase family.</text>
</comment>
<evidence type="ECO:0000313" key="7">
    <source>
        <dbReference type="Proteomes" id="UP000008370"/>
    </source>
</evidence>
<proteinExistence type="inferred from homology"/>
<dbReference type="InParanoid" id="K5VZK5"/>